<gene>
    <name evidence="1" type="ORF">MYCIT1_LOCUS33590</name>
</gene>
<dbReference type="AlphaFoldDB" id="A0AAD2HU27"/>
<dbReference type="EMBL" id="CAVNYO010000446">
    <property type="protein sequence ID" value="CAK5282111.1"/>
    <property type="molecule type" value="Genomic_DNA"/>
</dbReference>
<evidence type="ECO:0000313" key="1">
    <source>
        <dbReference type="EMBL" id="CAK5282111.1"/>
    </source>
</evidence>
<accession>A0AAD2HU27</accession>
<keyword evidence="2" id="KW-1185">Reference proteome</keyword>
<protein>
    <submittedName>
        <fullName evidence="1">Uncharacterized protein</fullName>
    </submittedName>
</protein>
<feature type="non-terminal residue" evidence="1">
    <location>
        <position position="293"/>
    </location>
</feature>
<sequence>MNHAFHPSKIRTTPISWDHPMLFKSRLAIACQLNRIQRLQRVGGRIGSTELSIIHEWTIASLARSHKPSNSQVDNHKLLCLLLLRSVHSSTQNESWNLNACESEIHSQAHCQQPQHRSHYLSRCAAEGGPGGRGRPLIEHRAVIRVRVLALIRDRHPQERAQRLPPLLRVELEQPVLRHQRADPVVVRDKTRLRLLGGRIRPVELQVHPLRERLEVREPGDVERHGERECGVVRDAPDRGGEGLPPLGGVAEREDDFGFGVGGDEVFGVHHGWCVGGCLFVKEWCPRISSHFS</sequence>
<name>A0AAD2HU27_9AGAR</name>
<organism evidence="1 2">
    <name type="scientific">Mycena citricolor</name>
    <dbReference type="NCBI Taxonomy" id="2018698"/>
    <lineage>
        <taxon>Eukaryota</taxon>
        <taxon>Fungi</taxon>
        <taxon>Dikarya</taxon>
        <taxon>Basidiomycota</taxon>
        <taxon>Agaricomycotina</taxon>
        <taxon>Agaricomycetes</taxon>
        <taxon>Agaricomycetidae</taxon>
        <taxon>Agaricales</taxon>
        <taxon>Marasmiineae</taxon>
        <taxon>Mycenaceae</taxon>
        <taxon>Mycena</taxon>
    </lineage>
</organism>
<evidence type="ECO:0000313" key="2">
    <source>
        <dbReference type="Proteomes" id="UP001295794"/>
    </source>
</evidence>
<proteinExistence type="predicted"/>
<comment type="caution">
    <text evidence="1">The sequence shown here is derived from an EMBL/GenBank/DDBJ whole genome shotgun (WGS) entry which is preliminary data.</text>
</comment>
<reference evidence="1" key="1">
    <citation type="submission" date="2023-11" db="EMBL/GenBank/DDBJ databases">
        <authorList>
            <person name="De Vega J J."/>
            <person name="De Vega J J."/>
        </authorList>
    </citation>
    <scope>NUCLEOTIDE SEQUENCE</scope>
</reference>
<dbReference type="Proteomes" id="UP001295794">
    <property type="component" value="Unassembled WGS sequence"/>
</dbReference>